<comment type="caution">
    <text evidence="5">The sequence shown here is derived from an EMBL/GenBank/DDBJ whole genome shotgun (WGS) entry which is preliminary data.</text>
</comment>
<dbReference type="PANTHER" id="PTHR46796:SF6">
    <property type="entry name" value="ARAC SUBFAMILY"/>
    <property type="match status" value="1"/>
</dbReference>
<dbReference type="InterPro" id="IPR018060">
    <property type="entry name" value="HTH_AraC"/>
</dbReference>
<sequence length="320" mass="35652">MKTLFSTDDLKSRKKFQTYLDIVQDRFVPSVCRTIGDGVFRTHLEGAEIGGMLVTRTTFNGQAVDMTPQTIRRHTKQDTLAIILRLSGSARSRQYDRTVVQQPGDITVFDRNKPLSYEFPDPTSSLLIELPRERLESVLGGAALYAGLTVGGSLPGASLVRTFFEDLIRVHEQMSPDMAERMARIGIDLVVASLAERMARETPRPLQGTVIVQRAKAYMEANLGDPTLDPPQLAAAVGVSLRHLQQLFHERGHLVADWLWHRRLEAAARRLADPGHAHLSIGALAYGCGFVSQAHFSRRFKDRFDVTPSEYRRMALASAA</sequence>
<dbReference type="EMBL" id="VDDA01000003">
    <property type="protein sequence ID" value="TNC14143.1"/>
    <property type="molecule type" value="Genomic_DNA"/>
</dbReference>
<dbReference type="Proteomes" id="UP000305267">
    <property type="component" value="Unassembled WGS sequence"/>
</dbReference>
<evidence type="ECO:0000313" key="5">
    <source>
        <dbReference type="EMBL" id="TNC14143.1"/>
    </source>
</evidence>
<dbReference type="InterPro" id="IPR035418">
    <property type="entry name" value="AraC-bd_2"/>
</dbReference>
<dbReference type="InterPro" id="IPR009057">
    <property type="entry name" value="Homeodomain-like_sf"/>
</dbReference>
<dbReference type="InterPro" id="IPR018062">
    <property type="entry name" value="HTH_AraC-typ_CS"/>
</dbReference>
<dbReference type="PANTHER" id="PTHR46796">
    <property type="entry name" value="HTH-TYPE TRANSCRIPTIONAL ACTIVATOR RHAS-RELATED"/>
    <property type="match status" value="1"/>
</dbReference>
<dbReference type="Pfam" id="PF12833">
    <property type="entry name" value="HTH_18"/>
    <property type="match status" value="1"/>
</dbReference>
<dbReference type="SUPFAM" id="SSF46689">
    <property type="entry name" value="Homeodomain-like"/>
    <property type="match status" value="1"/>
</dbReference>
<evidence type="ECO:0000313" key="6">
    <source>
        <dbReference type="Proteomes" id="UP000305267"/>
    </source>
</evidence>
<dbReference type="AlphaFoldDB" id="A0A5C4LIK1"/>
<keyword evidence="3" id="KW-0804">Transcription</keyword>
<dbReference type="SMART" id="SM00342">
    <property type="entry name" value="HTH_ARAC"/>
    <property type="match status" value="1"/>
</dbReference>
<keyword evidence="2" id="KW-0238">DNA-binding</keyword>
<dbReference type="PROSITE" id="PS00041">
    <property type="entry name" value="HTH_ARAC_FAMILY_1"/>
    <property type="match status" value="1"/>
</dbReference>
<dbReference type="GO" id="GO:0003700">
    <property type="term" value="F:DNA-binding transcription factor activity"/>
    <property type="evidence" value="ECO:0007669"/>
    <property type="project" value="InterPro"/>
</dbReference>
<reference evidence="5 6" key="1">
    <citation type="submission" date="2019-06" db="EMBL/GenBank/DDBJ databases">
        <title>Genome of Methylobacterium sp. 17Sr1-39.</title>
        <authorList>
            <person name="Seo T."/>
        </authorList>
    </citation>
    <scope>NUCLEOTIDE SEQUENCE [LARGE SCALE GENOMIC DNA]</scope>
    <source>
        <strain evidence="5 6">17Sr1-39</strain>
    </source>
</reference>
<accession>A0A5C4LIK1</accession>
<dbReference type="Gene3D" id="1.10.10.60">
    <property type="entry name" value="Homeodomain-like"/>
    <property type="match status" value="1"/>
</dbReference>
<dbReference type="PROSITE" id="PS01124">
    <property type="entry name" value="HTH_ARAC_FAMILY_2"/>
    <property type="match status" value="1"/>
</dbReference>
<dbReference type="GO" id="GO:0043565">
    <property type="term" value="F:sequence-specific DNA binding"/>
    <property type="evidence" value="ECO:0007669"/>
    <property type="project" value="InterPro"/>
</dbReference>
<gene>
    <name evidence="5" type="ORF">FF100_08120</name>
</gene>
<organism evidence="5 6">
    <name type="scientific">Methylobacterium terricola</name>
    <dbReference type="NCBI Taxonomy" id="2583531"/>
    <lineage>
        <taxon>Bacteria</taxon>
        <taxon>Pseudomonadati</taxon>
        <taxon>Pseudomonadota</taxon>
        <taxon>Alphaproteobacteria</taxon>
        <taxon>Hyphomicrobiales</taxon>
        <taxon>Methylobacteriaceae</taxon>
        <taxon>Methylobacterium</taxon>
    </lineage>
</organism>
<evidence type="ECO:0000256" key="3">
    <source>
        <dbReference type="ARBA" id="ARBA00023163"/>
    </source>
</evidence>
<feature type="domain" description="HTH araC/xylS-type" evidence="4">
    <location>
        <begin position="213"/>
        <end position="314"/>
    </location>
</feature>
<evidence type="ECO:0000256" key="2">
    <source>
        <dbReference type="ARBA" id="ARBA00023125"/>
    </source>
</evidence>
<keyword evidence="6" id="KW-1185">Reference proteome</keyword>
<protein>
    <submittedName>
        <fullName evidence="5">Helix-turn-helix domain-containing protein</fullName>
    </submittedName>
</protein>
<dbReference type="PRINTS" id="PR00032">
    <property type="entry name" value="HTHARAC"/>
</dbReference>
<keyword evidence="1" id="KW-0805">Transcription regulation</keyword>
<dbReference type="Pfam" id="PF14525">
    <property type="entry name" value="AraC_binding_2"/>
    <property type="match status" value="1"/>
</dbReference>
<name>A0A5C4LIK1_9HYPH</name>
<dbReference type="RefSeq" id="WP_139035057.1">
    <property type="nucleotide sequence ID" value="NZ_VDDA01000003.1"/>
</dbReference>
<dbReference type="InterPro" id="IPR050204">
    <property type="entry name" value="AraC_XylS_family_regulators"/>
</dbReference>
<dbReference type="OrthoDB" id="252470at2"/>
<evidence type="ECO:0000256" key="1">
    <source>
        <dbReference type="ARBA" id="ARBA00023015"/>
    </source>
</evidence>
<proteinExistence type="predicted"/>
<dbReference type="InterPro" id="IPR020449">
    <property type="entry name" value="Tscrpt_reg_AraC-type_HTH"/>
</dbReference>
<evidence type="ECO:0000259" key="4">
    <source>
        <dbReference type="PROSITE" id="PS01124"/>
    </source>
</evidence>